<evidence type="ECO:0000256" key="1">
    <source>
        <dbReference type="SAM" id="MobiDB-lite"/>
    </source>
</evidence>
<dbReference type="Proteomes" id="UP000837857">
    <property type="component" value="Chromosome 17"/>
</dbReference>
<proteinExistence type="predicted"/>
<dbReference type="EMBL" id="OW152829">
    <property type="protein sequence ID" value="CAH2046754.1"/>
    <property type="molecule type" value="Genomic_DNA"/>
</dbReference>
<accession>A0ABN8I1R6</accession>
<keyword evidence="3" id="KW-1185">Reference proteome</keyword>
<organism evidence="2 3">
    <name type="scientific">Iphiclides podalirius</name>
    <name type="common">scarce swallowtail</name>
    <dbReference type="NCBI Taxonomy" id="110791"/>
    <lineage>
        <taxon>Eukaryota</taxon>
        <taxon>Metazoa</taxon>
        <taxon>Ecdysozoa</taxon>
        <taxon>Arthropoda</taxon>
        <taxon>Hexapoda</taxon>
        <taxon>Insecta</taxon>
        <taxon>Pterygota</taxon>
        <taxon>Neoptera</taxon>
        <taxon>Endopterygota</taxon>
        <taxon>Lepidoptera</taxon>
        <taxon>Glossata</taxon>
        <taxon>Ditrysia</taxon>
        <taxon>Papilionoidea</taxon>
        <taxon>Papilionidae</taxon>
        <taxon>Papilioninae</taxon>
        <taxon>Iphiclides</taxon>
    </lineage>
</organism>
<gene>
    <name evidence="2" type="ORF">IPOD504_LOCUS5471</name>
</gene>
<feature type="region of interest" description="Disordered" evidence="1">
    <location>
        <begin position="49"/>
        <end position="88"/>
    </location>
</feature>
<evidence type="ECO:0000313" key="3">
    <source>
        <dbReference type="Proteomes" id="UP000837857"/>
    </source>
</evidence>
<feature type="non-terminal residue" evidence="2">
    <location>
        <position position="1"/>
    </location>
</feature>
<evidence type="ECO:0000313" key="2">
    <source>
        <dbReference type="EMBL" id="CAH2046754.1"/>
    </source>
</evidence>
<feature type="region of interest" description="Disordered" evidence="1">
    <location>
        <begin position="1"/>
        <end position="22"/>
    </location>
</feature>
<name>A0ABN8I1R6_9NEOP</name>
<sequence>MPIGESEKDYPKSGTRPSIHIAPARLKRVRATGTDLSHASMEKIFAFDSRGGDTLSGNEIDDVTRGLRADAPVGSGNSPPLYSRDGRA</sequence>
<feature type="compositionally biased region" description="Basic and acidic residues" evidence="1">
    <location>
        <begin position="1"/>
        <end position="11"/>
    </location>
</feature>
<reference evidence="2" key="1">
    <citation type="submission" date="2022-03" db="EMBL/GenBank/DDBJ databases">
        <authorList>
            <person name="Martin H S."/>
        </authorList>
    </citation>
    <scope>NUCLEOTIDE SEQUENCE</scope>
</reference>
<protein>
    <submittedName>
        <fullName evidence="2">Uncharacterized protein</fullName>
    </submittedName>
</protein>